<name>A0A820HNJ8_9BILA</name>
<comment type="caution">
    <text evidence="1">The sequence shown here is derived from an EMBL/GenBank/DDBJ whole genome shotgun (WGS) entry which is preliminary data.</text>
</comment>
<organism evidence="1 2">
    <name type="scientific">Rotaria sordida</name>
    <dbReference type="NCBI Taxonomy" id="392033"/>
    <lineage>
        <taxon>Eukaryota</taxon>
        <taxon>Metazoa</taxon>
        <taxon>Spiralia</taxon>
        <taxon>Gnathifera</taxon>
        <taxon>Rotifera</taxon>
        <taxon>Eurotatoria</taxon>
        <taxon>Bdelloidea</taxon>
        <taxon>Philodinida</taxon>
        <taxon>Philodinidae</taxon>
        <taxon>Rotaria</taxon>
    </lineage>
</organism>
<evidence type="ECO:0000313" key="1">
    <source>
        <dbReference type="EMBL" id="CAF4296023.1"/>
    </source>
</evidence>
<sequence length="31" mass="3504">MSQKTTTNTSSSTTKTMTYHQKMTIKIVVIL</sequence>
<evidence type="ECO:0000313" key="2">
    <source>
        <dbReference type="Proteomes" id="UP000663823"/>
    </source>
</evidence>
<protein>
    <submittedName>
        <fullName evidence="1">Uncharacterized protein</fullName>
    </submittedName>
</protein>
<accession>A0A820HNJ8</accession>
<feature type="non-terminal residue" evidence="1">
    <location>
        <position position="31"/>
    </location>
</feature>
<dbReference type="EMBL" id="CAJOAX010045532">
    <property type="protein sequence ID" value="CAF4296023.1"/>
    <property type="molecule type" value="Genomic_DNA"/>
</dbReference>
<reference evidence="1" key="1">
    <citation type="submission" date="2021-02" db="EMBL/GenBank/DDBJ databases">
        <authorList>
            <person name="Nowell W R."/>
        </authorList>
    </citation>
    <scope>NUCLEOTIDE SEQUENCE</scope>
</reference>
<gene>
    <name evidence="1" type="ORF">OTI717_LOCUS41889</name>
</gene>
<dbReference type="AlphaFoldDB" id="A0A820HNJ8"/>
<dbReference type="Proteomes" id="UP000663823">
    <property type="component" value="Unassembled WGS sequence"/>
</dbReference>
<proteinExistence type="predicted"/>